<proteinExistence type="predicted"/>
<gene>
    <name evidence="3" type="ORF">PPRIM_AZ9-3.1.T0620187</name>
</gene>
<feature type="transmembrane region" description="Helical" evidence="1">
    <location>
        <begin position="2647"/>
        <end position="2665"/>
    </location>
</feature>
<organism evidence="3 4">
    <name type="scientific">Paramecium primaurelia</name>
    <dbReference type="NCBI Taxonomy" id="5886"/>
    <lineage>
        <taxon>Eukaryota</taxon>
        <taxon>Sar</taxon>
        <taxon>Alveolata</taxon>
        <taxon>Ciliophora</taxon>
        <taxon>Intramacronucleata</taxon>
        <taxon>Oligohymenophorea</taxon>
        <taxon>Peniculida</taxon>
        <taxon>Parameciidae</taxon>
        <taxon>Paramecium</taxon>
    </lineage>
</organism>
<name>A0A8S1MGJ0_PARPR</name>
<dbReference type="Proteomes" id="UP000688137">
    <property type="component" value="Unassembled WGS sequence"/>
</dbReference>
<protein>
    <submittedName>
        <fullName evidence="3">Uncharacterized protein</fullName>
    </submittedName>
</protein>
<feature type="transmembrane region" description="Helical" evidence="1">
    <location>
        <begin position="2812"/>
        <end position="2831"/>
    </location>
</feature>
<keyword evidence="1" id="KW-0812">Transmembrane</keyword>
<keyword evidence="2" id="KW-0732">Signal</keyword>
<comment type="caution">
    <text evidence="3">The sequence shown here is derived from an EMBL/GenBank/DDBJ whole genome shotgun (WGS) entry which is preliminary data.</text>
</comment>
<reference evidence="3" key="1">
    <citation type="submission" date="2021-01" db="EMBL/GenBank/DDBJ databases">
        <authorList>
            <consortium name="Genoscope - CEA"/>
            <person name="William W."/>
        </authorList>
    </citation>
    <scope>NUCLEOTIDE SEQUENCE</scope>
</reference>
<dbReference type="PANTHER" id="PTHR11319">
    <property type="entry name" value="G PROTEIN-COUPLED RECEPTOR-RELATED"/>
    <property type="match status" value="1"/>
</dbReference>
<dbReference type="EMBL" id="CAJJDM010000063">
    <property type="protein sequence ID" value="CAD8079760.1"/>
    <property type="molecule type" value="Genomic_DNA"/>
</dbReference>
<dbReference type="OMA" id="VYIYLEL"/>
<accession>A0A8S1MGJ0</accession>
<feature type="signal peptide" evidence="2">
    <location>
        <begin position="1"/>
        <end position="24"/>
    </location>
</feature>
<evidence type="ECO:0000313" key="3">
    <source>
        <dbReference type="EMBL" id="CAD8079760.1"/>
    </source>
</evidence>
<keyword evidence="1" id="KW-0472">Membrane</keyword>
<feature type="transmembrane region" description="Helical" evidence="1">
    <location>
        <begin position="2702"/>
        <end position="2729"/>
    </location>
</feature>
<sequence length="2982" mass="345570">MIKMGRFMFFEQSVFSILFLLTKSCPLLDYEQSLLSSTDPIQETIIEGIGSSQSFAFWSFSIPMWEVKKYPQVEQKLYGDNRNEQLLFLLKSLDDERVIMFMHLAFSDFLPFVSHRLYVEEEIDSNNVFNYFYMSSEYEGIWTLTIITIQQKSVIVETDAMSTHQIPDLSQELNNVKFIIGGTGIINSSHQLGIFRGRLSKLIKFTDYSTGSFQFIKVNCAIPRNVEGKQTVSLIPGLKNFEGDTQLNFEVNQVGQKFYISGWIKLDPSEASFITTYLVLRLTTFKFYTDELRLGDEILKVTVDLDLADPANSGYTIISHHYSMPIQGAVNPSFIGKRRLEDPLSPNFQYQLTKWHFMVFQHGLSGMYKTEMRINFQQGASYQLNIIPFNDFNAQGLFINTKYYIIFGGDLTVFRKLRGKMQNFQICYNYEIDEDIQFQCHPTCFNCIGPLASNCMGCQSSLNRRWSEDLKTCFCDYGYLEIEGICYSFNEIYPTLQFNEMPMDQTSSICPFGYFYLEINKQCIQCPQKTSTDLLCVDCLFDPNTWSLFPVCKTDYVTEKITISDDAYRKQYRSSVENDVYFIDQNFNLQLIEGASNYCNTDDELPNCFEFINLKHLQNRVYLICKENHYFNNNQCILLDINCKRTEYKEAKCLECIQGYYLLNDKCLQCSFRCSSCNSLNCLSCPSGYEPIGRECQSCGNYCQNCILQMNLYTLQPYMKCLKCVNDQKYFLSLNGVDCVLNTITNCIYAFQVASEDNKLTTLDHSFTPYTGLIITKCAKCKEPYSFNEQTLSCVMRKQALCSYNYRLLSSDNDICLFGPTTSIIDPVSFTTGCIGLNQNCYTCIKGQVNTKVSYLCLICNNGYYSEKMTGQCQPCPNNLHCLSCYQQNKKSKDNWKTDIRPYYRQVIDDNLQSHSFIDYGTSQNIEDYEIVCKFCQSGYELYNNLCIKACPDSCISCIKINNENICVKCPDFINGRFLSLHENECIQCPISCSLCRQRDQDEIIVINPLFNNQNFKYSSNQCLKQFHGYFDQQLGIFIDCQNSECIRKLQINLNLYCSISDYNDILNQQITDNDIKIFKQSNILINDLFSQNSFEQFETDEFYKQANEKVIKIILIKIASNIPQTCIINNTKNIRQIFSQNIFSAINVELEIYGNGITTFKFDKVISFINFKRVYLKDIIINPFEINNQKQLIFMSAFIQQIQLSNLIYTTDVSNQKQQIIIKNSNEVLIENFKLSNIDINNVEAFIIIDQIPQKQYIRISNVEFISNYIYNLILIFLNLKSNDSVEISNIKIDSKFEQAQFLKQVSGNLIMNNIQIQDSLIINVSSLFNLGTLLHIEINQLQIFNSFVINSTILYLNGYSSLINIEFKNNELSIESIGITNKNVEVTLYTFKDISFTLNKYDQGSTLIKIKESFSPNKIILISKINLIANTLTSIPNQQFLEQQLTTLIYLQIQNVTIDDLTIQRAYGIRDITFVDVIFLHLNQINIQQHEQYIFKGLHQYVDCFTRSIQSIYFITSIYLYDVSQIVIYQLTIETVESINYPIINIQSSIAVSSSQKSIHLEQAKFINNLLIISNKMKSTSLFQINSEQEYQITILDSFMKQNLMHQYEQNDRIFSGLIFNFDCPYCTIKFMNLIIQDNLVTNTTDNVIQIKAKSISIEKSIFLQNSIFEYSILQPYLLWGFHKNEEIFIEQIQQIFPIRVVTGNIKLIGQNINIENLNITNSSGPALYIKIESDATLLINNATFSHINTHFIDSDENGGAIYIDSSYAIRSNIILSNITAFNIQCRNYGGLVYLLNGESYIQINLTNLNIADVYSLKGSIIYSEFSSTFSSIQAFKISHLVIANQLQNQIQFFQKFNKLDSTLMQTLTFQRSLLKISNAWTITLEYLQISQLIYESLGFFDNIKNTQIKYIQLTQCQLMNSLIIINTILTQSQIYIHQLKLHNTTIFNNIPLTTNSLLCTNLESQIKQVQFQCLNEFFNKQSPIQLNSNDNQQSSQLSCIIQQLKQLDRKQNASLIDIKLYNSSLSISQVSFQHLNCSNGLLFINFQHNEGNLKMQNINIQNNVCEQSSCVKIIKSNSSNRILENLNQYINKKQYDFKLQDYICSFNYGYEGTCLYISNINTLIVSSIFQHNIAHESGGSMIVIGNKLFILAYCTIQNNTAQFGGGFAISDQMIQNLTKLGSILTENNAIKFGDNQAQLPSSLSITIDLKNILPKIKIIETNNLLIEQIDIQPYQVFKNTYSDALYVPNGQKISKYQYFDWKKGEYYLYNLHLRIIALDQQNEIQENLNDTYCEINGRLLKENENTVFSDNFTNQKNVSFNSTDYNLDDIIFYLDDELNMTLQMQFYCNSIYIPIYGEQQEIISYHNNYFLRLNIKTLPCQIGEIKKISDLTCQPCDAEQGQYSVSFNSQNCTIKDDLSTKEIKSAQMNLRPGYWRPYFYIDQISQCINLLSNCLGGWKEGDTSCYIGHIGALCEECDIYNLRGDGHFSTSTKYSCSSCAEKDTNSIIITAISIWTLVSILISVKSTVSLLEDIALKVQVKKIRFFMSMQESYSGILIKMLTNHLQILSTITSFKLNLPSGFASAINASGNPIQTMTYSLDCFLMEMFYFNIHYSRMIWQMIMPFIYIFIFFLLYWIAIKLKKVIYSVSVITTTFIYLYIYLQPNLVGGLISLISFRNISNVKWIQANVAYRYDTLSHFLWLLSFCLPGLLIIAFLIPFLFFYALYINKENLNDKKVRQQWGYLYNEYKTDVYFWEIVKIVEKELLIIFLSYYEETIVKKGILVLLVVYIYLELNTKFKPYQSPNLNRLDAYSANVCEISIALGIGIYVDQLYGSLEVQIPYFIILATLNFYFFLLVFKEILQSYSRDLEIQLDKVRDLVRQKAPWTMQYRFLNKELQNRQEIRVRVKTRYRKLREYLIEQAKQILEFKQYIQGTKTYKSAKVYPEQFSECSQPEEIHKEQNEIIQAKQSQSDLQECFV</sequence>
<feature type="transmembrane region" description="Helical" evidence="1">
    <location>
        <begin position="2620"/>
        <end position="2640"/>
    </location>
</feature>
<keyword evidence="1" id="KW-1133">Transmembrane helix</keyword>
<feature type="transmembrane region" description="Helical" evidence="1">
    <location>
        <begin position="2843"/>
        <end position="2861"/>
    </location>
</feature>
<evidence type="ECO:0000313" key="4">
    <source>
        <dbReference type="Proteomes" id="UP000688137"/>
    </source>
</evidence>
<evidence type="ECO:0000256" key="1">
    <source>
        <dbReference type="SAM" id="Phobius"/>
    </source>
</evidence>
<dbReference type="PANTHER" id="PTHR11319:SF35">
    <property type="entry name" value="OUTER MEMBRANE PROTEIN PMPC-RELATED"/>
    <property type="match status" value="1"/>
</dbReference>
<evidence type="ECO:0000256" key="2">
    <source>
        <dbReference type="SAM" id="SignalP"/>
    </source>
</evidence>
<feature type="chain" id="PRO_5035873793" evidence="2">
    <location>
        <begin position="25"/>
        <end position="2982"/>
    </location>
</feature>
<keyword evidence="4" id="KW-1185">Reference proteome</keyword>